<dbReference type="GO" id="GO:0035556">
    <property type="term" value="P:intracellular signal transduction"/>
    <property type="evidence" value="ECO:0007669"/>
    <property type="project" value="InterPro"/>
</dbReference>
<reference evidence="15" key="1">
    <citation type="submission" date="2018-04" db="EMBL/GenBank/DDBJ databases">
        <title>Transcriptome of Schizaphis graminum biotype I.</title>
        <authorList>
            <person name="Scully E.D."/>
            <person name="Geib S.M."/>
            <person name="Palmer N.A."/>
            <person name="Koch K."/>
            <person name="Bradshaw J."/>
            <person name="Heng-Moss T."/>
            <person name="Sarath G."/>
        </authorList>
    </citation>
    <scope>NUCLEOTIDE SEQUENCE</scope>
</reference>
<evidence type="ECO:0000256" key="12">
    <source>
        <dbReference type="SAM" id="MobiDB-lite"/>
    </source>
</evidence>
<dbReference type="Gene3D" id="3.30.70.1230">
    <property type="entry name" value="Nucleotide cyclase"/>
    <property type="match status" value="2"/>
</dbReference>
<feature type="transmembrane region" description="Helical" evidence="13">
    <location>
        <begin position="1272"/>
        <end position="1290"/>
    </location>
</feature>
<keyword evidence="10 13" id="KW-0472">Membrane</keyword>
<feature type="compositionally biased region" description="Low complexity" evidence="12">
    <location>
        <begin position="2724"/>
        <end position="2734"/>
    </location>
</feature>
<dbReference type="GO" id="GO:0005524">
    <property type="term" value="F:ATP binding"/>
    <property type="evidence" value="ECO:0007669"/>
    <property type="project" value="UniProtKB-KW"/>
</dbReference>
<feature type="compositionally biased region" description="Polar residues" evidence="12">
    <location>
        <begin position="2700"/>
        <end position="2711"/>
    </location>
</feature>
<feature type="region of interest" description="Disordered" evidence="12">
    <location>
        <begin position="2787"/>
        <end position="2810"/>
    </location>
</feature>
<feature type="compositionally biased region" description="Polar residues" evidence="12">
    <location>
        <begin position="2735"/>
        <end position="2746"/>
    </location>
</feature>
<feature type="domain" description="Guanylate cyclase" evidence="14">
    <location>
        <begin position="1490"/>
        <end position="1688"/>
    </location>
</feature>
<sequence>MNSLGTEVTGRRSLLNGLVTAATRSWRHGIQSNGHNSNTVVFPTISTSINNNPTCRTSATDHITEDQRRRDQQQRQQEHRLNLLWYGGDAMQRPQQTPSVLFELNNRYQSPDDWEKQPLRQRRRKSQQSHHQQNNKNRSALPTSPIVWALLLHTMYSTAMAAVYYIYGMTFGSGWIWLRGINNNSLFKWLCHLQPMWYFVGQAFCAAIIGYVWYQWQKRQRWCCYMLILLFITAILPSVPLAEVFGDKNMNKMTEVPKESSIEGQNQLSLQLNYYNSESFYENQLALYEGLWQMSFFIFVTYCLVFPTSIDGFLSKEHSESINEHNDNKKNIEDTFKEDRHISIAVFLFAIVTSIGHTTLNMYIAYQQHKRLVNNSSMAAIQQLIANVVVLACVNLAGWLLRQSIIQDRTEIRSHEGNSKFDGKHKYLRLALRRQADKLNQLLTSLLPRRVFLEMKHDIVADAARSINTICSSNDNNHHDDAQSQSHQQEILLNTNNIPKMYLKEYENVSVVFANVTGFWDNAPLITSNNNSGSQMSTQLITLIDQLLANLFRKLAYRNRCLPIRLLGYRMYFISGLPDEESYGYDDDEHKNTSWLMNDNGHARNAIQMGLDLIEAINNVVCDVSRCHNTPKINLNVRVGVHSGRVACGVLGFTGDTNTRSNSGSRWQYSAWGRDVHVASYIENSGRPGLVHVSRATVNQVTKKGIVNTAVNRVNHLPPGVSLRNDTINNQTDSKGNLNDYSFERSHEEERNHFLRHNRIDTYFVKPRTTYPHQEKNDKSMDNYSIYDISNEVIVPLILQSVEQQLLREEMRQKCTVAGSRHETEMESEQLPTISTTAVADMPVTIAAMAPVASVMKRNRHRRSRYFEQESQQAASTNINTTPAINSSTERYGRWEDDVFVICNKDDHEKIKDKSDDDDLFRLAKSQLLLLCVIITLFVVNVTTMPWTMLLGITFITPFVITAGELIYVMALLIDWIPRPRFYSTTYATAIIADDDEYYRHYDSDNNDSDSSSSSNGDDKCLRRFFICHPSRYSLFAWLLKPFQCKTKSVMTTRNHLDNSDGWRNCSLKWCRCYRLRSWFTCCLNNEGASSCMSSDDSDIESRLGFRNENAIMAATSRASPLQQQNRLQHSRPNNINSNYKNSLLRRRHRQLKRIYQDEERRTYFYWICASCELIVVLLICLLALLNAFTCEPVEFNSTNTVYNQLYTRNTVLNSNGGFNTPLINSTQQYRSPLTCMWPQYAVLTCCLVYASIAIAFPIYYGSLPTLRMKIVILFVMTSVFAVAFVHFTHKHVFMAASMSSPTPSFFSNSNLFQDHRTNNTVTKNNNDHHGIINALIHSDDYQENQQLLKLQDREQQKVAGLNTATATVYAIAFAFATLACFVYKHRLQDRRAHHRVKVDRDVRRLCVLREAHRRTLHAIIPDHVTNLLRKRCINDPNDADDEFEGTRSQQNYVFGENRPIPIKITHQIQENVSANLSQPLYQCSYRAIVIVFATIVQQEQSMPNTFNNGENGDTSGHHCHKQLALLHNIFSEFDRLLDNQKYQGIIEKIKMLGTNTFMAAVGLQHHNGLLRRQVMQLDEMKQGFENGENSDVGLGDKIELYDVISANNITFAFDFIREMRRILHHLQTTTLTPVGSSHNSQSTHFVLRVGVDIGPAVAGLIGCNDGIWKRPQFDIWGNTVNIARQMDITGIPGKTQVTNCVHDIMETIQHSKYKFDKYTNIINKYKIRNTYLVRESFEQDDDHNSVQRKLSSYHNAQLRQNSPYQYESEQLHLPNKQPTPIKPLQNAHRLTPQHLARDQPPLNVVPLVNVHLKHSHYNSMVQQDLRQKCLELQKTPPPPPPRSPPPVTTRRTQYPMQHKYSEECDRYPDNQQRSRGVHSSHGKQEQYQQNLCTSNSTSSTAATYARPLQKKQQQNNSKQSTSMPMPPHGLVRIFGDDSQQLSPPHTPITTESKPTYTSSNHSTGGTTLNTTLQNHLQPQQIRRPNVLLLKNTTSVSTNKFDANRPLPDPPRSSDTVAGRHRNRDDPRRRRRRQHNQPPTTTKQRQEAKQDINNVRCPGVVSPAWPSSSSFRSPISVGSFVSESSPPSSLSSSGSTDAGGTTTSNNNYNTTTASSSSDDSFGCTTTEDGGGIDRIDTEDLDTAASSVAISSVHHRYRQQQHLLLHQWSPSTTANSSPVRRSSSFRSPLSAGDNTAASSSSLRSPPIIGHTATTSIGGTQSLNRRHIRPANTTSGAGSSSSRRRRRRQQQQNNPVIAGNSTPPSSDIPDVTGIMNTTSNVSTEKHESPSSSPWKKHQQQQQRRQITSKDQGTGGGVVGPDFTDEIRRILLLDHHRGNVRQQRGPFNEEEVQVSKHCDDYNDGKEKVNDNVSKHIPSSEQLRPFTEKVVTTDRKPGKDDKNSQQVVKDVVKLTAIAVPTTAASTTVAASVSSASLFEERERQITEQVKRQQAEVRRILQEHKNNVVAVVRGPATATTDDILHSRKQRGIALTVESSWSDDESLEPSLLESKHRPQRIGFAVGMNDHEANSSIVTAETEYTTGGDGDDYTTDGDGYTTTGYTTDEAAAPASRQIDMSYATTGGLPCVSTARQLDDNLSTINDTGLTDAEAALSDVNSMIDYNDCNDNNRYRGRRQSSLSSNSLCPYASDSFCEDDDDYNDDGQYFFWDGNHVQNENVELGDDGDDNDSCYNHNHILLQQQLFLTHPTSSPSKTDGYTGIDKKRSHYQQQFQQSTTQQAGDSNTTINITQKPEPVASTAATTTILTTTHNSTSVSSNTNINASPNYCSTATNTTSTNTELDEPPSSSNIIKNKS</sequence>
<keyword evidence="6" id="KW-0547">Nucleotide-binding</keyword>
<feature type="compositionally biased region" description="Polar residues" evidence="12">
    <location>
        <begin position="2800"/>
        <end position="2810"/>
    </location>
</feature>
<dbReference type="SMART" id="SM00044">
    <property type="entry name" value="CYCc"/>
    <property type="match status" value="1"/>
</dbReference>
<feature type="region of interest" description="Disordered" evidence="12">
    <location>
        <begin position="2700"/>
        <end position="2751"/>
    </location>
</feature>
<dbReference type="GO" id="GO:0005886">
    <property type="term" value="C:plasma membrane"/>
    <property type="evidence" value="ECO:0007669"/>
    <property type="project" value="TreeGrafter"/>
</dbReference>
<gene>
    <name evidence="15" type="primary">rut_1</name>
    <name evidence="15" type="ORF">g.163918</name>
</gene>
<keyword evidence="11" id="KW-0456">Lyase</keyword>
<keyword evidence="5" id="KW-0479">Metal-binding</keyword>
<evidence type="ECO:0000256" key="6">
    <source>
        <dbReference type="ARBA" id="ARBA00022741"/>
    </source>
</evidence>
<evidence type="ECO:0000256" key="1">
    <source>
        <dbReference type="ARBA" id="ARBA00001593"/>
    </source>
</evidence>
<dbReference type="CDD" id="cd07302">
    <property type="entry name" value="CHD"/>
    <property type="match status" value="1"/>
</dbReference>
<feature type="region of interest" description="Disordered" evidence="12">
    <location>
        <begin position="1997"/>
        <end position="2136"/>
    </location>
</feature>
<feature type="compositionally biased region" description="Basic and acidic residues" evidence="12">
    <location>
        <begin position="1860"/>
        <end position="1869"/>
    </location>
</feature>
<feature type="compositionally biased region" description="Basic and acidic residues" evidence="12">
    <location>
        <begin position="62"/>
        <end position="76"/>
    </location>
</feature>
<keyword evidence="7" id="KW-0067">ATP-binding</keyword>
<keyword evidence="4 13" id="KW-0812">Transmembrane</keyword>
<dbReference type="InterPro" id="IPR029787">
    <property type="entry name" value="Nucleotide_cyclase"/>
</dbReference>
<evidence type="ECO:0000256" key="11">
    <source>
        <dbReference type="ARBA" id="ARBA00023239"/>
    </source>
</evidence>
<feature type="compositionally biased region" description="Low complexity" evidence="12">
    <location>
        <begin position="2175"/>
        <end position="2189"/>
    </location>
</feature>
<feature type="domain" description="Guanylate cyclase" evidence="14">
    <location>
        <begin position="510"/>
        <end position="683"/>
    </location>
</feature>
<feature type="compositionally biased region" description="Low complexity" evidence="12">
    <location>
        <begin position="1958"/>
        <end position="1978"/>
    </location>
</feature>
<keyword evidence="9 13" id="KW-1133">Transmembrane helix</keyword>
<feature type="transmembrane region" description="Helical" evidence="13">
    <location>
        <begin position="146"/>
        <end position="167"/>
    </location>
</feature>
<feature type="region of interest" description="Disordered" evidence="12">
    <location>
        <begin position="2167"/>
        <end position="2318"/>
    </location>
</feature>
<dbReference type="EMBL" id="GGMR01008189">
    <property type="protein sequence ID" value="MBY20808.1"/>
    <property type="molecule type" value="Transcribed_RNA"/>
</dbReference>
<feature type="transmembrane region" description="Helical" evidence="13">
    <location>
        <begin position="928"/>
        <end position="947"/>
    </location>
</feature>
<evidence type="ECO:0000256" key="4">
    <source>
        <dbReference type="ARBA" id="ARBA00022692"/>
    </source>
</evidence>
<feature type="region of interest" description="Disordered" evidence="12">
    <location>
        <begin position="1832"/>
        <end position="1985"/>
    </location>
</feature>
<feature type="region of interest" description="Disordered" evidence="12">
    <location>
        <begin position="111"/>
        <end position="139"/>
    </location>
</feature>
<evidence type="ECO:0000256" key="7">
    <source>
        <dbReference type="ARBA" id="ARBA00022840"/>
    </source>
</evidence>
<protein>
    <recommendedName>
        <fullName evidence="3">adenylate cyclase</fullName>
        <ecNumber evidence="3">4.6.1.1</ecNumber>
    </recommendedName>
</protein>
<feature type="transmembrane region" description="Helical" evidence="13">
    <location>
        <begin position="196"/>
        <end position="214"/>
    </location>
</feature>
<keyword evidence="8" id="KW-0460">Magnesium</keyword>
<dbReference type="EC" id="4.6.1.1" evidence="3"/>
<feature type="transmembrane region" description="Helical" evidence="13">
    <location>
        <begin position="384"/>
        <end position="401"/>
    </location>
</feature>
<feature type="compositionally biased region" description="Basic residues" evidence="12">
    <location>
        <begin position="119"/>
        <end position="128"/>
    </location>
</feature>
<evidence type="ECO:0000256" key="10">
    <source>
        <dbReference type="ARBA" id="ARBA00023136"/>
    </source>
</evidence>
<feature type="transmembrane region" description="Helical" evidence="13">
    <location>
        <begin position="223"/>
        <end position="242"/>
    </location>
</feature>
<dbReference type="SUPFAM" id="SSF55073">
    <property type="entry name" value="Nucleotide cyclase"/>
    <property type="match status" value="2"/>
</dbReference>
<name>A0A2S2NUR5_SCHGA</name>
<evidence type="ECO:0000256" key="3">
    <source>
        <dbReference type="ARBA" id="ARBA00012201"/>
    </source>
</evidence>
<evidence type="ECO:0000256" key="13">
    <source>
        <dbReference type="SAM" id="Phobius"/>
    </source>
</evidence>
<organism evidence="15">
    <name type="scientific">Schizaphis graminum</name>
    <name type="common">Green bug aphid</name>
    <dbReference type="NCBI Taxonomy" id="13262"/>
    <lineage>
        <taxon>Eukaryota</taxon>
        <taxon>Metazoa</taxon>
        <taxon>Ecdysozoa</taxon>
        <taxon>Arthropoda</taxon>
        <taxon>Hexapoda</taxon>
        <taxon>Insecta</taxon>
        <taxon>Pterygota</taxon>
        <taxon>Neoptera</taxon>
        <taxon>Paraneoptera</taxon>
        <taxon>Hemiptera</taxon>
        <taxon>Sternorrhyncha</taxon>
        <taxon>Aphidomorpha</taxon>
        <taxon>Aphidoidea</taxon>
        <taxon>Aphididae</taxon>
        <taxon>Aphidini</taxon>
        <taxon>Schizaphis</taxon>
    </lineage>
</organism>
<feature type="region of interest" description="Disordered" evidence="12">
    <location>
        <begin position="49"/>
        <end position="76"/>
    </location>
</feature>
<dbReference type="GO" id="GO:0009190">
    <property type="term" value="P:cyclic nucleotide biosynthetic process"/>
    <property type="evidence" value="ECO:0007669"/>
    <property type="project" value="InterPro"/>
</dbReference>
<feature type="compositionally biased region" description="Low complexity" evidence="12">
    <location>
        <begin position="129"/>
        <end position="139"/>
    </location>
</feature>
<evidence type="ECO:0000256" key="9">
    <source>
        <dbReference type="ARBA" id="ARBA00022989"/>
    </source>
</evidence>
<evidence type="ECO:0000256" key="2">
    <source>
        <dbReference type="ARBA" id="ARBA00004141"/>
    </source>
</evidence>
<feature type="compositionally biased region" description="Polar residues" evidence="12">
    <location>
        <begin position="2210"/>
        <end position="2221"/>
    </location>
</feature>
<feature type="compositionally biased region" description="Polar residues" evidence="12">
    <location>
        <begin position="1938"/>
        <end position="1957"/>
    </location>
</feature>
<dbReference type="PANTHER" id="PTHR45627">
    <property type="entry name" value="ADENYLATE CYCLASE TYPE 1"/>
    <property type="match status" value="1"/>
</dbReference>
<dbReference type="InterPro" id="IPR001054">
    <property type="entry name" value="A/G_cyclase"/>
</dbReference>
<feature type="compositionally biased region" description="Polar residues" evidence="12">
    <location>
        <begin position="2191"/>
        <end position="2202"/>
    </location>
</feature>
<evidence type="ECO:0000313" key="15">
    <source>
        <dbReference type="EMBL" id="MBY20808.1"/>
    </source>
</evidence>
<feature type="compositionally biased region" description="Pro residues" evidence="12">
    <location>
        <begin position="1836"/>
        <end position="1848"/>
    </location>
</feature>
<evidence type="ECO:0000256" key="8">
    <source>
        <dbReference type="ARBA" id="ARBA00022842"/>
    </source>
</evidence>
<feature type="compositionally biased region" description="Low complexity" evidence="12">
    <location>
        <begin position="1894"/>
        <end position="1904"/>
    </location>
</feature>
<dbReference type="Pfam" id="PF00211">
    <property type="entry name" value="Guanylate_cyc"/>
    <property type="match status" value="2"/>
</dbReference>
<feature type="compositionally biased region" description="Polar residues" evidence="12">
    <location>
        <begin position="2251"/>
        <end position="2263"/>
    </location>
</feature>
<dbReference type="PROSITE" id="PS50125">
    <property type="entry name" value="GUANYLATE_CYCLASE_2"/>
    <property type="match status" value="2"/>
</dbReference>
<feature type="compositionally biased region" description="Low complexity" evidence="12">
    <location>
        <begin position="1911"/>
        <end position="1921"/>
    </location>
</feature>
<feature type="compositionally biased region" description="Polar residues" evidence="12">
    <location>
        <begin position="49"/>
        <end position="61"/>
    </location>
</feature>
<evidence type="ECO:0000259" key="14">
    <source>
        <dbReference type="PROSITE" id="PS50125"/>
    </source>
</evidence>
<comment type="catalytic activity">
    <reaction evidence="1">
        <text>ATP = 3',5'-cyclic AMP + diphosphate</text>
        <dbReference type="Rhea" id="RHEA:15389"/>
        <dbReference type="ChEBI" id="CHEBI:30616"/>
        <dbReference type="ChEBI" id="CHEBI:33019"/>
        <dbReference type="ChEBI" id="CHEBI:58165"/>
        <dbReference type="EC" id="4.6.1.1"/>
    </reaction>
</comment>
<dbReference type="GO" id="GO:0004016">
    <property type="term" value="F:adenylate cyclase activity"/>
    <property type="evidence" value="ECO:0007669"/>
    <property type="project" value="UniProtKB-EC"/>
</dbReference>
<feature type="compositionally biased region" description="Low complexity" evidence="12">
    <location>
        <begin position="2060"/>
        <end position="2126"/>
    </location>
</feature>
<proteinExistence type="predicted"/>
<comment type="subcellular location">
    <subcellularLocation>
        <location evidence="2">Membrane</location>
        <topology evidence="2">Multi-pass membrane protein</topology>
    </subcellularLocation>
</comment>
<feature type="transmembrane region" description="Helical" evidence="13">
    <location>
        <begin position="953"/>
        <end position="974"/>
    </location>
</feature>
<feature type="transmembrane region" description="Helical" evidence="13">
    <location>
        <begin position="1241"/>
        <end position="1260"/>
    </location>
</feature>
<feature type="transmembrane region" description="Helical" evidence="13">
    <location>
        <begin position="1164"/>
        <end position="1189"/>
    </location>
</feature>
<evidence type="ECO:0000256" key="5">
    <source>
        <dbReference type="ARBA" id="ARBA00022723"/>
    </source>
</evidence>
<dbReference type="GO" id="GO:0007189">
    <property type="term" value="P:adenylate cyclase-activating G protein-coupled receptor signaling pathway"/>
    <property type="evidence" value="ECO:0007669"/>
    <property type="project" value="TreeGrafter"/>
</dbReference>
<accession>A0A2S2NUR5</accession>
<feature type="transmembrane region" description="Helical" evidence="13">
    <location>
        <begin position="291"/>
        <end position="314"/>
    </location>
</feature>
<dbReference type="GO" id="GO:0046872">
    <property type="term" value="F:metal ion binding"/>
    <property type="evidence" value="ECO:0007669"/>
    <property type="project" value="UniProtKB-KW"/>
</dbReference>
<dbReference type="PANTHER" id="PTHR45627:SF12">
    <property type="entry name" value="ADENYLATE CYCLASE TYPE 2"/>
    <property type="match status" value="1"/>
</dbReference>
<feature type="transmembrane region" description="Helical" evidence="13">
    <location>
        <begin position="342"/>
        <end position="364"/>
    </location>
</feature>